<dbReference type="Pfam" id="PF13392">
    <property type="entry name" value="HNH_3"/>
    <property type="match status" value="1"/>
</dbReference>
<feature type="domain" description="HNH nuclease" evidence="1">
    <location>
        <begin position="288"/>
        <end position="311"/>
    </location>
</feature>
<keyword evidence="3" id="KW-1185">Reference proteome</keyword>
<keyword evidence="2" id="KW-0255">Endonuclease</keyword>
<dbReference type="EMBL" id="JAVREY010000004">
    <property type="protein sequence ID" value="MDT0462436.1"/>
    <property type="molecule type" value="Genomic_DNA"/>
</dbReference>
<protein>
    <submittedName>
        <fullName evidence="2">HNH endonuclease</fullName>
    </submittedName>
</protein>
<dbReference type="Proteomes" id="UP001183809">
    <property type="component" value="Unassembled WGS sequence"/>
</dbReference>
<name>A0ABU2TNL5_9ACTN</name>
<gene>
    <name evidence="2" type="ORF">RM764_05350</name>
</gene>
<organism evidence="2 3">
    <name type="scientific">Streptomyces gibsoniae</name>
    <dbReference type="NCBI Taxonomy" id="3075529"/>
    <lineage>
        <taxon>Bacteria</taxon>
        <taxon>Bacillati</taxon>
        <taxon>Actinomycetota</taxon>
        <taxon>Actinomycetes</taxon>
        <taxon>Kitasatosporales</taxon>
        <taxon>Streptomycetaceae</taxon>
        <taxon>Streptomyces</taxon>
    </lineage>
</organism>
<comment type="caution">
    <text evidence="2">The sequence shown here is derived from an EMBL/GenBank/DDBJ whole genome shotgun (WGS) entry which is preliminary data.</text>
</comment>
<dbReference type="InterPro" id="IPR003615">
    <property type="entry name" value="HNH_nuc"/>
</dbReference>
<evidence type="ECO:0000259" key="1">
    <source>
        <dbReference type="Pfam" id="PF13392"/>
    </source>
</evidence>
<dbReference type="GO" id="GO:0004519">
    <property type="term" value="F:endonuclease activity"/>
    <property type="evidence" value="ECO:0007669"/>
    <property type="project" value="UniProtKB-KW"/>
</dbReference>
<evidence type="ECO:0000313" key="3">
    <source>
        <dbReference type="Proteomes" id="UP001183809"/>
    </source>
</evidence>
<sequence>MATGPYDRDTLAAAVGRSHGWNDLMRHLGLKPSGGQRRVLQQRVAVHGIDTGHFKRCSPWRRYPDTTIAAAAATSTTLREVALKLGATPATGTLAHIRRRIAAAGIDISHFPGIDRPHPDLPFTEDELRAAAASARSVRGAAEILGVPDDGRSRAALGRMFRERSIDTSHFRGSRPAIPEDALRTAVAEATSYAGVMRALKLEVNDTNHRRVRREAAQLGLDTSHFTRRPWAAARTVRRAPAAERVLVLLPADSARPNRARLHAALQEAGLPYRCASCGNQGQWLGQPVTLQIDHINGDWRDNRIENLRYLCPNCHALTATWCRRKGGRTAGRPDSPVH</sequence>
<keyword evidence="2" id="KW-0540">Nuclease</keyword>
<accession>A0ABU2TNL5</accession>
<dbReference type="CDD" id="cd00085">
    <property type="entry name" value="HNHc"/>
    <property type="match status" value="1"/>
</dbReference>
<dbReference type="RefSeq" id="WP_311692393.1">
    <property type="nucleotide sequence ID" value="NZ_JAVREY010000004.1"/>
</dbReference>
<keyword evidence="2" id="KW-0378">Hydrolase</keyword>
<proteinExistence type="predicted"/>
<reference evidence="3" key="1">
    <citation type="submission" date="2023-07" db="EMBL/GenBank/DDBJ databases">
        <title>30 novel species of actinomycetes from the DSMZ collection.</title>
        <authorList>
            <person name="Nouioui I."/>
        </authorList>
    </citation>
    <scope>NUCLEOTIDE SEQUENCE [LARGE SCALE GENOMIC DNA]</scope>
    <source>
        <strain evidence="3">DSM 41699</strain>
    </source>
</reference>
<evidence type="ECO:0000313" key="2">
    <source>
        <dbReference type="EMBL" id="MDT0462436.1"/>
    </source>
</evidence>